<feature type="coiled-coil region" evidence="1">
    <location>
        <begin position="236"/>
        <end position="263"/>
    </location>
</feature>
<gene>
    <name evidence="3" type="ORF">PINE0816_LOCUS22572</name>
</gene>
<evidence type="ECO:0000256" key="2">
    <source>
        <dbReference type="SAM" id="MobiDB-lite"/>
    </source>
</evidence>
<protein>
    <submittedName>
        <fullName evidence="3">Uncharacterized protein</fullName>
    </submittedName>
</protein>
<keyword evidence="1" id="KW-0175">Coiled coil</keyword>
<name>A0A7S0CKB6_9STRA</name>
<evidence type="ECO:0000256" key="1">
    <source>
        <dbReference type="SAM" id="Coils"/>
    </source>
</evidence>
<reference evidence="3" key="1">
    <citation type="submission" date="2021-01" db="EMBL/GenBank/DDBJ databases">
        <authorList>
            <person name="Corre E."/>
            <person name="Pelletier E."/>
            <person name="Niang G."/>
            <person name="Scheremetjew M."/>
            <person name="Finn R."/>
            <person name="Kale V."/>
            <person name="Holt S."/>
            <person name="Cochrane G."/>
            <person name="Meng A."/>
            <person name="Brown T."/>
            <person name="Cohen L."/>
        </authorList>
    </citation>
    <scope>NUCLEOTIDE SEQUENCE</scope>
    <source>
        <strain evidence="3">CCAP1064/1</strain>
    </source>
</reference>
<dbReference type="AlphaFoldDB" id="A0A7S0CKB6"/>
<evidence type="ECO:0000313" key="3">
    <source>
        <dbReference type="EMBL" id="CAD8426410.1"/>
    </source>
</evidence>
<feature type="region of interest" description="Disordered" evidence="2">
    <location>
        <begin position="1"/>
        <end position="117"/>
    </location>
</feature>
<dbReference type="EMBL" id="HBEL01048737">
    <property type="protein sequence ID" value="CAD8426410.1"/>
    <property type="molecule type" value="Transcribed_RNA"/>
</dbReference>
<organism evidence="3">
    <name type="scientific">Proboscia inermis</name>
    <dbReference type="NCBI Taxonomy" id="420281"/>
    <lineage>
        <taxon>Eukaryota</taxon>
        <taxon>Sar</taxon>
        <taxon>Stramenopiles</taxon>
        <taxon>Ochrophyta</taxon>
        <taxon>Bacillariophyta</taxon>
        <taxon>Coscinodiscophyceae</taxon>
        <taxon>Rhizosoleniophycidae</taxon>
        <taxon>Rhizosoleniales</taxon>
        <taxon>Rhizosoleniaceae</taxon>
        <taxon>Proboscia</taxon>
    </lineage>
</organism>
<accession>A0A7S0CKB6</accession>
<proteinExistence type="predicted"/>
<feature type="compositionally biased region" description="Basic and acidic residues" evidence="2">
    <location>
        <begin position="92"/>
        <end position="105"/>
    </location>
</feature>
<feature type="compositionally biased region" description="Polar residues" evidence="2">
    <location>
        <begin position="1"/>
        <end position="12"/>
    </location>
</feature>
<feature type="compositionally biased region" description="Low complexity" evidence="2">
    <location>
        <begin position="41"/>
        <end position="52"/>
    </location>
</feature>
<sequence>MQGSSSNLTTDTGRFKNRRKAQSSSGVKNCRSKLDHHVSKSSKQQGSKQQHQIMIGSRRTSHDIKMDTVTSTKSFDPVYLPNDDMNECNESSDERMQEEALERPKLPQHHRSTSEDVQSLMKSLLDLSHLHDTSDAELFGDEGLSSTYNNNNSTDGNSAIQVTVRDDIDQNSRDQQIESIPFLKRKIESLEHSLVTVSHKNDELDGALRSLSKSYTNLKKTMNYESEERTALQSRMYDIECNMQQLMEELTEEKKTKRIMNTRSSSSRI</sequence>